<evidence type="ECO:0000313" key="7">
    <source>
        <dbReference type="Proteomes" id="UP000179179"/>
    </source>
</evidence>
<dbReference type="GeneID" id="34453038"/>
<reference evidence="6 7" key="1">
    <citation type="journal article" date="2016" name="Genome Biol. Evol.">
        <title>Draft genome sequence of an aflatoxigenic Aspergillus species, A. bombycis.</title>
        <authorList>
            <person name="Moore G.G."/>
            <person name="Mack B.M."/>
            <person name="Beltz S.B."/>
            <person name="Gilbert M.K."/>
        </authorList>
    </citation>
    <scope>NUCLEOTIDE SEQUENCE [LARGE SCALE GENOMIC DNA]</scope>
    <source>
        <strain evidence="7">NRRL 26010</strain>
    </source>
</reference>
<evidence type="ECO:0000256" key="1">
    <source>
        <dbReference type="ARBA" id="ARBA00023015"/>
    </source>
</evidence>
<dbReference type="GO" id="GO:0003677">
    <property type="term" value="F:DNA binding"/>
    <property type="evidence" value="ECO:0007669"/>
    <property type="project" value="UniProtKB-KW"/>
</dbReference>
<evidence type="ECO:0000313" key="6">
    <source>
        <dbReference type="EMBL" id="OGM41832.1"/>
    </source>
</evidence>
<dbReference type="Gene3D" id="4.10.240.10">
    <property type="entry name" value="Zn(2)-C6 fungal-type DNA-binding domain"/>
    <property type="match status" value="1"/>
</dbReference>
<dbReference type="AlphaFoldDB" id="A0A1F7ZQX1"/>
<keyword evidence="3" id="KW-0804">Transcription</keyword>
<dbReference type="SMART" id="SM00066">
    <property type="entry name" value="GAL4"/>
    <property type="match status" value="1"/>
</dbReference>
<dbReference type="InterPro" id="IPR036864">
    <property type="entry name" value="Zn2-C6_fun-type_DNA-bd_sf"/>
</dbReference>
<dbReference type="SUPFAM" id="SSF57701">
    <property type="entry name" value="Zn2/Cys6 DNA-binding domain"/>
    <property type="match status" value="1"/>
</dbReference>
<keyword evidence="1" id="KW-0805">Transcription regulation</keyword>
<evidence type="ECO:0000256" key="3">
    <source>
        <dbReference type="ARBA" id="ARBA00023163"/>
    </source>
</evidence>
<feature type="domain" description="Zn(2)-C6 fungal-type" evidence="5">
    <location>
        <begin position="9"/>
        <end position="37"/>
    </location>
</feature>
<sequence>MPGIPRSTGCQKCIQRRVKCDEARPACRECVRRNMTCPGYPQPFPFYNLHAWNSQESHRGNRGVRTYRPAGSDLESTVMDTRVMPNLATQSTRMQELDIFSRCVEGNFSTLRACYRPLVNLGWVEFALHSARPHPAFLQSAVRALAALHLGQTEYRLLIIQSLDMYNDALASMRRAVSCLPMSDEILAGGILLALYEMKNGLSQGSWISHTNSIAQIMQLPNVPAATYILGFSRTLFLTFRPFLIRASFSLGQPCFLERDEWISVVRAIIRSEHPHGHGSVFREAHENAFIEVVKVPGLAARTYSLYLTSEDMGLIDATIRCRNRLREIQSEIRTILGVLRGSKPDPGTMKRHLGSIPFQSAKNLVQGALDGIQSTLTLLENLLQHQLAHRLATQPCTGIAPSTGVVITPTYSTIEEFYIELMATYDVLPDVGWLDVCALSMGVVPARDVPVFPWQCQVVCGGKIDRMVMSGGNVQMEYN</sequence>
<organism evidence="6 7">
    <name type="scientific">Aspergillus bombycis</name>
    <dbReference type="NCBI Taxonomy" id="109264"/>
    <lineage>
        <taxon>Eukaryota</taxon>
        <taxon>Fungi</taxon>
        <taxon>Dikarya</taxon>
        <taxon>Ascomycota</taxon>
        <taxon>Pezizomycotina</taxon>
        <taxon>Eurotiomycetes</taxon>
        <taxon>Eurotiomycetidae</taxon>
        <taxon>Eurotiales</taxon>
        <taxon>Aspergillaceae</taxon>
        <taxon>Aspergillus</taxon>
    </lineage>
</organism>
<dbReference type="STRING" id="109264.A0A1F7ZQX1"/>
<protein>
    <recommendedName>
        <fullName evidence="5">Zn(2)-C6 fungal-type domain-containing protein</fullName>
    </recommendedName>
</protein>
<dbReference type="EMBL" id="LYCR01000102">
    <property type="protein sequence ID" value="OGM41832.1"/>
    <property type="molecule type" value="Genomic_DNA"/>
</dbReference>
<dbReference type="GO" id="GO:0000981">
    <property type="term" value="F:DNA-binding transcription factor activity, RNA polymerase II-specific"/>
    <property type="evidence" value="ECO:0007669"/>
    <property type="project" value="InterPro"/>
</dbReference>
<evidence type="ECO:0000256" key="4">
    <source>
        <dbReference type="ARBA" id="ARBA00023242"/>
    </source>
</evidence>
<dbReference type="Proteomes" id="UP000179179">
    <property type="component" value="Unassembled WGS sequence"/>
</dbReference>
<keyword evidence="7" id="KW-1185">Reference proteome</keyword>
<dbReference type="OrthoDB" id="3525185at2759"/>
<dbReference type="InterPro" id="IPR001138">
    <property type="entry name" value="Zn2Cys6_DnaBD"/>
</dbReference>
<dbReference type="RefSeq" id="XP_022385549.1">
    <property type="nucleotide sequence ID" value="XM_022536776.1"/>
</dbReference>
<gene>
    <name evidence="6" type="ORF">ABOM_009648</name>
</gene>
<dbReference type="PANTHER" id="PTHR38111:SF6">
    <property type="entry name" value="FINGER DOMAIN PROTEIN, PUTATIVE (AFU_ORTHOLOGUE AFUA_8G01940)-RELATED"/>
    <property type="match status" value="1"/>
</dbReference>
<evidence type="ECO:0000256" key="2">
    <source>
        <dbReference type="ARBA" id="ARBA00023125"/>
    </source>
</evidence>
<dbReference type="Pfam" id="PF00172">
    <property type="entry name" value="Zn_clus"/>
    <property type="match status" value="1"/>
</dbReference>
<dbReference type="GO" id="GO:0008270">
    <property type="term" value="F:zinc ion binding"/>
    <property type="evidence" value="ECO:0007669"/>
    <property type="project" value="InterPro"/>
</dbReference>
<comment type="caution">
    <text evidence="6">The sequence shown here is derived from an EMBL/GenBank/DDBJ whole genome shotgun (WGS) entry which is preliminary data.</text>
</comment>
<dbReference type="PANTHER" id="PTHR38111">
    <property type="entry name" value="ZN(2)-C6 FUNGAL-TYPE DOMAIN-CONTAINING PROTEIN-RELATED"/>
    <property type="match status" value="1"/>
</dbReference>
<dbReference type="InterPro" id="IPR053178">
    <property type="entry name" value="Osmoadaptation_assoc"/>
</dbReference>
<dbReference type="CDD" id="cd00067">
    <property type="entry name" value="GAL4"/>
    <property type="match status" value="1"/>
</dbReference>
<accession>A0A1F7ZQX1</accession>
<dbReference type="PROSITE" id="PS50048">
    <property type="entry name" value="ZN2_CY6_FUNGAL_2"/>
    <property type="match status" value="1"/>
</dbReference>
<keyword evidence="2" id="KW-0238">DNA-binding</keyword>
<evidence type="ECO:0000259" key="5">
    <source>
        <dbReference type="PROSITE" id="PS50048"/>
    </source>
</evidence>
<name>A0A1F7ZQX1_9EURO</name>
<proteinExistence type="predicted"/>
<keyword evidence="4" id="KW-0539">Nucleus</keyword>